<dbReference type="EMBL" id="STFG01000001">
    <property type="protein sequence ID" value="THU05338.1"/>
    <property type="molecule type" value="Genomic_DNA"/>
</dbReference>
<dbReference type="InterPro" id="IPR009003">
    <property type="entry name" value="Peptidase_S1_PA"/>
</dbReference>
<name>A0A4S8FCK6_9BURK</name>
<evidence type="ECO:0000256" key="1">
    <source>
        <dbReference type="SAM" id="SignalP"/>
    </source>
</evidence>
<comment type="caution">
    <text evidence="3">The sequence shown here is derived from an EMBL/GenBank/DDBJ whole genome shotgun (WGS) entry which is preliminary data.</text>
</comment>
<evidence type="ECO:0000313" key="3">
    <source>
        <dbReference type="EMBL" id="THU05338.1"/>
    </source>
</evidence>
<dbReference type="PANTHER" id="PTHR36234:SF5">
    <property type="entry name" value="LYSYL ENDOPEPTIDASE"/>
    <property type="match status" value="1"/>
</dbReference>
<dbReference type="PANTHER" id="PTHR36234">
    <property type="entry name" value="LYSYL ENDOPEPTIDASE"/>
    <property type="match status" value="1"/>
</dbReference>
<dbReference type="AlphaFoldDB" id="A0A4S8FCK6"/>
<dbReference type="Pfam" id="PF00089">
    <property type="entry name" value="Trypsin"/>
    <property type="match status" value="1"/>
</dbReference>
<dbReference type="InterPro" id="IPR043504">
    <property type="entry name" value="Peptidase_S1_PA_chymotrypsin"/>
</dbReference>
<dbReference type="RefSeq" id="WP_136572048.1">
    <property type="nucleotide sequence ID" value="NZ_STFG01000001.1"/>
</dbReference>
<dbReference type="SUPFAM" id="SSF50494">
    <property type="entry name" value="Trypsin-like serine proteases"/>
    <property type="match status" value="1"/>
</dbReference>
<protein>
    <submittedName>
        <fullName evidence="3">S1 family peptidase</fullName>
    </submittedName>
</protein>
<accession>A0A4S8FCK6</accession>
<dbReference type="GO" id="GO:0004252">
    <property type="term" value="F:serine-type endopeptidase activity"/>
    <property type="evidence" value="ECO:0007669"/>
    <property type="project" value="InterPro"/>
</dbReference>
<keyword evidence="4" id="KW-1185">Reference proteome</keyword>
<keyword evidence="1" id="KW-0732">Signal</keyword>
<organism evidence="3 4">
    <name type="scientific">Lampropedia puyangensis</name>
    <dbReference type="NCBI Taxonomy" id="1330072"/>
    <lineage>
        <taxon>Bacteria</taxon>
        <taxon>Pseudomonadati</taxon>
        <taxon>Pseudomonadota</taxon>
        <taxon>Betaproteobacteria</taxon>
        <taxon>Burkholderiales</taxon>
        <taxon>Comamonadaceae</taxon>
        <taxon>Lampropedia</taxon>
    </lineage>
</organism>
<feature type="chain" id="PRO_5020778950" evidence="1">
    <location>
        <begin position="20"/>
        <end position="511"/>
    </location>
</feature>
<feature type="signal peptide" evidence="1">
    <location>
        <begin position="1"/>
        <end position="19"/>
    </location>
</feature>
<gene>
    <name evidence="3" type="ORF">E9531_02010</name>
</gene>
<dbReference type="OrthoDB" id="5619888at2"/>
<dbReference type="PROSITE" id="PS51257">
    <property type="entry name" value="PROKAR_LIPOPROTEIN"/>
    <property type="match status" value="1"/>
</dbReference>
<dbReference type="Gene3D" id="2.40.10.10">
    <property type="entry name" value="Trypsin-like serine proteases"/>
    <property type="match status" value="2"/>
</dbReference>
<sequence length="511" mass="53534">MQAYRFCFTAIAAATMLSACGGGSDNPPENEAPYVLNVKKVEGRYNTNKAATATDLKSLSAFNAANAVTISLPALDTQDLVLKSAAVGGAVQVAEAQAVPQAKTATQLAQLLSWQTDAQGQNTAALRVHATDAFGLRLGLVVDALPDSATVRVFKEANGQVEAVGYETTGAAINQTIKNNTDAGDTSIAGRTWWSADLGGDTVVLQINLPAGVPSEAVKVALPTISNMFRDASEYTYAVESADSASSSNPLQDLNFNPAITKAEQVPSAGSCNLDVTCYNNGSQQRDAVARMLFTQADGKGYWCTGSLLNDAINSNTPYFLTANHCISSQTEASSLQTDWFFRTSSCNGNYLDAKRTTRAGGARLLFSNNSEQGNDITLLVLNDAAPAGTFLAGWDANQNNTEQNIYGIHHPAGSLAKIAGGQTVAYANCNGDTCSSNPNGRFYWVQWAEGITEGGSSGSALFTANGYVIGALHGGSSECSAKGSPDFYGRLDMAFEAGAKNFLASSKVPF</sequence>
<dbReference type="GO" id="GO:0006508">
    <property type="term" value="P:proteolysis"/>
    <property type="evidence" value="ECO:0007669"/>
    <property type="project" value="InterPro"/>
</dbReference>
<proteinExistence type="predicted"/>
<evidence type="ECO:0000259" key="2">
    <source>
        <dbReference type="Pfam" id="PF00089"/>
    </source>
</evidence>
<reference evidence="3 4" key="1">
    <citation type="journal article" date="2015" name="Antonie Van Leeuwenhoek">
        <title>Lampropedia puyangensis sp. nov., isolated from symptomatic bark of Populus ? euramericana canker and emended description of Lampropedia hyalina (Ehrenberg 1832) Lee et al. 2004.</title>
        <authorList>
            <person name="Li Y."/>
            <person name="Wang T."/>
            <person name="Piao C.G."/>
            <person name="Wang L.F."/>
            <person name="Tian G.Z."/>
            <person name="Zhu T.H."/>
            <person name="Guo M.W."/>
        </authorList>
    </citation>
    <scope>NUCLEOTIDE SEQUENCE [LARGE SCALE GENOMIC DNA]</scope>
    <source>
        <strain evidence="3 4">2-bin</strain>
    </source>
</reference>
<evidence type="ECO:0000313" key="4">
    <source>
        <dbReference type="Proteomes" id="UP000308917"/>
    </source>
</evidence>
<feature type="domain" description="Peptidase S1" evidence="2">
    <location>
        <begin position="292"/>
        <end position="493"/>
    </location>
</feature>
<dbReference type="Proteomes" id="UP000308917">
    <property type="component" value="Unassembled WGS sequence"/>
</dbReference>
<dbReference type="InterPro" id="IPR001254">
    <property type="entry name" value="Trypsin_dom"/>
</dbReference>